<evidence type="ECO:0000313" key="7">
    <source>
        <dbReference type="Proteomes" id="UP000191144"/>
    </source>
</evidence>
<feature type="region of interest" description="Disordered" evidence="1">
    <location>
        <begin position="2348"/>
        <end position="2377"/>
    </location>
</feature>
<evidence type="ECO:0000259" key="3">
    <source>
        <dbReference type="SMART" id="SM01214"/>
    </source>
</evidence>
<organism evidence="6 7">
    <name type="scientific">Lachancea meyersii CBS 8951</name>
    <dbReference type="NCBI Taxonomy" id="1266667"/>
    <lineage>
        <taxon>Eukaryota</taxon>
        <taxon>Fungi</taxon>
        <taxon>Dikarya</taxon>
        <taxon>Ascomycota</taxon>
        <taxon>Saccharomycotina</taxon>
        <taxon>Saccharomycetes</taxon>
        <taxon>Saccharomycetales</taxon>
        <taxon>Saccharomycetaceae</taxon>
        <taxon>Lachancea</taxon>
    </lineage>
</organism>
<feature type="domain" description="FMP27 SW motif-containing RBG unit" evidence="4">
    <location>
        <begin position="914"/>
        <end position="1008"/>
    </location>
</feature>
<dbReference type="InterPro" id="IPR019449">
    <property type="entry name" value="FMP27_WPPW_RBG"/>
</dbReference>
<keyword evidence="2" id="KW-0472">Membrane</keyword>
<keyword evidence="7" id="KW-1185">Reference proteome</keyword>
<keyword evidence="2" id="KW-1133">Transmembrane helix</keyword>
<gene>
    <name evidence="6" type="ORF">LAME_0H17414G</name>
</gene>
<feature type="domain" description="FMP27 WPPW motif-containing RBG unit" evidence="5">
    <location>
        <begin position="1391"/>
        <end position="1882"/>
    </location>
</feature>
<keyword evidence="2" id="KW-0812">Transmembrane</keyword>
<sequence length="2413" mass="273668">MLGLFQLITPLIWYTILLVAGLITVGNISINGLIALKGSLGGLRKVVVGLPCLNRLYFSHFVYGNYQVSVGRLLVSFLQGYDIELKDVAINIGSINHQTVPSPRKWVSSDVLVNYKVLALLRFLGPRKFVLKNLTLHWPECGLSWRCAAIEIGVSWAPGNLAPAFEVEVTGVEDSRGTLSLATIQYNLNLCFEQAVQQKNSNPRLRLKCHDHSLILNGLSIQIDSTPSEANELTVVHNQMPSKKATAWVDNPLIISVLSSLTGLDLRLENVSIGVGASFAINSCAVFLSLNAIDAMHHGMLDSFANLDGALIHELVFTINSTTLLLSNEPLLRLPSVTLTSVSNIASTLISFKRTHPAFGCTLAAVDPSVTLTQKQLIELWELLTLRRSRSVSQHSSKDNGWLNLFGLTKSPDFVSKVLISNISFTLKVSSSKHFVFRTTNVHAFAQNQNRLKATAKGVEYSANDPKQTRDYMDNFLKIDKFSLTYFLFDESDFSKIYDLPVILFSKWEFFGENLYSEKTYITSTLRNLSFLLEDVEVIRTVIHYVNEWRARLQSQNSQVSKVSKKPKYSLQLRLKNTSASLRISHYLPHYLDKLGAPRNLSDYTRGLIFKLREAYLDFSSEGQKMHITNGSIQKSMEDDAEPAVTDELACMENIVFETRGEKYHSLVPACSVSFDVNTVWLFFYLRTIIQGLSQTKNTKSWRKTLSRASKINDFLQNIDVDVVSLLIKIKLPHSIKLFLAVNNGVFIGEYMTFRMGSFKAFTTSVYESDDIFVPVLALERTSVEVDKLASEQPLEIRTETIWVTFEYHLRLYKILDNICTMVKCIKTINLNFKDTSNMMAREPQMEEPRKVYPINVQANAFLIKVEEDPFEQEVGLIFKVGVTEQLERIEKLKLLEKELSLRMTSNGPTNSDSKYLKLFEQFSVSWINRIKKARLKFFGRPSMNMRSLSAGTSSFDILEGLNSTILKVEIEKVSLKLRQPSFPLDECHAFFYKYGKRMPENTRFTTLIPLGVELLGSRCEFTLRDYPLPIVFFPEIGIRGDLILAERMPSQKSKRYVHVPFVPGAIGEAYSATDSIYGSNIIRTLNPLKAYMNLKCQVKSDKPTTITWGKSLQPGFQAVMIWFDYLTKPPVDPSEKLGFWDKFRLLFHGCLILEWLEDSEFHLNLKGSHDPYLITDMGAGLSFCWRGAVRLSLHESSDPTEFLKITSRQFLLAIRDFTHPRRLDKVLMKLSGNVTWTMGISFESGNLKDPGSSERCSAFKPHYEINLCNPVFLDPNSNHDSYDGFRSDFIHLFFQVMNEGSKGSSNKVHLAPHSMTHFFSWWNLFSTYTSGPIRQGPLFPNLVQNPKKFSKALFTVKYALQLSPLMISHTYLHADSQLGNDPNNETAFTSLKGSFDSLTLDLHQKRVKMNHADEKLEHSRTVWKFKMNAGEIDCRKADIRLIYSRLISSKEDHGHLRDAQYLQGEDSGTFACPKNDDPGSSWFDMEDYNDVNQVIGKSFIPRVFDDLPLLYSPRISYLRELSEGEALTFPFGAENEHECNLGHNYPMVTQELLARARAHELEKQLALIEKLISELTFKSQTAVYRTELDKRLRTLHARLHDFRHRLHIIHVVLEDLMLSKLPSESLISDEIESSASSHLEASDANSQRELLKVNTLSSFRSMRKATSAFVKSSFDNRFILHNILLKVNNKTRDVLLDYIFNVLNRKKSSFFQTYKSVALLDELLKLRLWNIPSAQIRKGEDFLQEDTLSNAELARRCEDIIRQVAEDGLEASDTYQVKFVLPQIQVTSEEVSQKCILVTARDIETSIVEINQVQCSLSHNAPLDVNSLVETRYATKLNEAHFFILDRDDLSAENGLGFELNGYGMDSDSAFWPPWLPMEMCYNCESLKDSVFLQRNDMIMLFTQPNSLFFQNQMNKVGRREAKVRIGFPKLTLASNSDQYSSIYAIAAEMLHFASSFDKKADKLSKVMLAEEVRNNLDKLDVSIIVDLQNSIKNLDRTRAYLRMHDPKGYRDVAQSIATELDSAVLELNLLMSAIKKNHDKMRLSNEYSDHQELLYWQIGADEVTWRLLDDQENDFVLFELGSTSFVRSQALDGTNSNRLTIKSLACFNLQKNAIYRNLLGPYEEIIESAKPLIEISWLVGPSVGGISDLVRLVVLLEPFVFKMDHCTSDILLRFLFPDKGNGDLSVSSPAAPRDSISSSSRENSTIINLNWRLKGMSSNLPSMSVRNPGRYVSPTPSALFSRNTQELNEMVDRSSRYFNVGSVLIQKVTMSISYRGSRSVITNVDGLTVKVPTLRYTNRLWSREEFIATLKKDIIKIVLQHTGNIIGNKLTLHKRGKEVERLGTLSRISSSASGNSHSARFPESTVTPRRHTTPLQPHGQALIQHVNSDASSTSASVDGFFPVTLDGSTAR</sequence>
<dbReference type="PANTHER" id="PTHR15678:SF6">
    <property type="entry name" value="BRIDGE-LIKE LIPID TRANSFER PROTEIN FAMILY MEMBER 2"/>
    <property type="match status" value="1"/>
</dbReference>
<accession>A0A1G4KIC1</accession>
<dbReference type="InterPro" id="IPR019415">
    <property type="entry name" value="FMP27_SW_RBG"/>
</dbReference>
<dbReference type="EMBL" id="LT598480">
    <property type="protein sequence ID" value="SCV04307.1"/>
    <property type="molecule type" value="Genomic_DNA"/>
</dbReference>
<evidence type="ECO:0000256" key="1">
    <source>
        <dbReference type="SAM" id="MobiDB-lite"/>
    </source>
</evidence>
<evidence type="ECO:0000259" key="4">
    <source>
        <dbReference type="SMART" id="SM01215"/>
    </source>
</evidence>
<dbReference type="Proteomes" id="UP000191144">
    <property type="component" value="Chromosome H"/>
</dbReference>
<evidence type="ECO:0000313" key="6">
    <source>
        <dbReference type="EMBL" id="SCV04307.1"/>
    </source>
</evidence>
<evidence type="ECO:0000259" key="5">
    <source>
        <dbReference type="SMART" id="SM01216"/>
    </source>
</evidence>
<dbReference type="PANTHER" id="PTHR15678">
    <property type="entry name" value="ANTIGEN MLAA-22-RELATED"/>
    <property type="match status" value="1"/>
</dbReference>
<dbReference type="OrthoDB" id="1562405at2759"/>
<name>A0A1G4KIC1_9SACH</name>
<feature type="domain" description="FMP27/BLTP2/Hobbit GFWDK motif-containing RBG unit" evidence="3">
    <location>
        <begin position="1026"/>
        <end position="1175"/>
    </location>
</feature>
<feature type="compositionally biased region" description="Low complexity" evidence="1">
    <location>
        <begin position="2348"/>
        <end position="2360"/>
    </location>
</feature>
<reference evidence="7" key="1">
    <citation type="submission" date="2016-03" db="EMBL/GenBank/DDBJ databases">
        <authorList>
            <person name="Devillers Hugo."/>
        </authorList>
    </citation>
    <scope>NUCLEOTIDE SEQUENCE [LARGE SCALE GENOMIC DNA]</scope>
</reference>
<dbReference type="SMART" id="SM01216">
    <property type="entry name" value="Fmp27_WPPW"/>
    <property type="match status" value="1"/>
</dbReference>
<dbReference type="InterPro" id="IPR045167">
    <property type="entry name" value="Hobbit"/>
</dbReference>
<dbReference type="SMART" id="SM01215">
    <property type="entry name" value="Fmp27_SW"/>
    <property type="match status" value="1"/>
</dbReference>
<protein>
    <submittedName>
        <fullName evidence="6">LAME_0H17414g1_1</fullName>
    </submittedName>
</protein>
<dbReference type="InterPro" id="IPR019441">
    <property type="entry name" value="FMP27/BLTP2/Hobbit_GFWDK_RBG"/>
</dbReference>
<proteinExistence type="predicted"/>
<evidence type="ECO:0000256" key="2">
    <source>
        <dbReference type="SAM" id="Phobius"/>
    </source>
</evidence>
<feature type="transmembrane region" description="Helical" evidence="2">
    <location>
        <begin position="12"/>
        <end position="36"/>
    </location>
</feature>
<dbReference type="SMART" id="SM01214">
    <property type="entry name" value="Fmp27_GFWDK"/>
    <property type="match status" value="1"/>
</dbReference>
<dbReference type="Pfam" id="PF10344">
    <property type="entry name" value="Hobbit"/>
    <property type="match status" value="1"/>
</dbReference>